<evidence type="ECO:0000256" key="4">
    <source>
        <dbReference type="ARBA" id="ARBA00023284"/>
    </source>
</evidence>
<evidence type="ECO:0000313" key="7">
    <source>
        <dbReference type="EMBL" id="MEE1884289.1"/>
    </source>
</evidence>
<keyword evidence="2" id="KW-0201">Cytochrome c-type biogenesis</keyword>
<dbReference type="Pfam" id="PF08534">
    <property type="entry name" value="Redoxin"/>
    <property type="match status" value="1"/>
</dbReference>
<feature type="signal peptide" evidence="5">
    <location>
        <begin position="1"/>
        <end position="19"/>
    </location>
</feature>
<dbReference type="PANTHER" id="PTHR42852:SF6">
    <property type="entry name" value="THIOL:DISULFIDE INTERCHANGE PROTEIN DSBE"/>
    <property type="match status" value="1"/>
</dbReference>
<reference evidence="7 8" key="1">
    <citation type="submission" date="2024-01" db="EMBL/GenBank/DDBJ databases">
        <title>Pedobacter sp. nov., isolated from oil-contaminated soil.</title>
        <authorList>
            <person name="Le N.T.T."/>
        </authorList>
    </citation>
    <scope>NUCLEOTIDE SEQUENCE [LARGE SCALE GENOMIC DNA]</scope>
    <source>
        <strain evidence="7 8">VNH31</strain>
    </source>
</reference>
<accession>A0ABU7GZ38</accession>
<evidence type="ECO:0000256" key="3">
    <source>
        <dbReference type="ARBA" id="ARBA00023157"/>
    </source>
</evidence>
<evidence type="ECO:0000256" key="1">
    <source>
        <dbReference type="ARBA" id="ARBA00004196"/>
    </source>
</evidence>
<dbReference type="PANTHER" id="PTHR42852">
    <property type="entry name" value="THIOL:DISULFIDE INTERCHANGE PROTEIN DSBE"/>
    <property type="match status" value="1"/>
</dbReference>
<keyword evidence="5" id="KW-0732">Signal</keyword>
<protein>
    <submittedName>
        <fullName evidence="7">TlpA disulfide reductase family protein</fullName>
    </submittedName>
</protein>
<proteinExistence type="predicted"/>
<feature type="chain" id="PRO_5046709077" evidence="5">
    <location>
        <begin position="20"/>
        <end position="441"/>
    </location>
</feature>
<evidence type="ECO:0000256" key="2">
    <source>
        <dbReference type="ARBA" id="ARBA00022748"/>
    </source>
</evidence>
<dbReference type="InterPro" id="IPR013766">
    <property type="entry name" value="Thioredoxin_domain"/>
</dbReference>
<dbReference type="Gene3D" id="3.40.30.10">
    <property type="entry name" value="Glutaredoxin"/>
    <property type="match status" value="1"/>
</dbReference>
<feature type="domain" description="Thioredoxin" evidence="6">
    <location>
        <begin position="297"/>
        <end position="439"/>
    </location>
</feature>
<dbReference type="InterPro" id="IPR036249">
    <property type="entry name" value="Thioredoxin-like_sf"/>
</dbReference>
<dbReference type="SUPFAM" id="SSF52833">
    <property type="entry name" value="Thioredoxin-like"/>
    <property type="match status" value="1"/>
</dbReference>
<dbReference type="RefSeq" id="WP_330145206.1">
    <property type="nucleotide sequence ID" value="NZ_JAZDQU010000001.1"/>
</dbReference>
<dbReference type="Proteomes" id="UP001337681">
    <property type="component" value="Unassembled WGS sequence"/>
</dbReference>
<evidence type="ECO:0000256" key="5">
    <source>
        <dbReference type="SAM" id="SignalP"/>
    </source>
</evidence>
<dbReference type="InterPro" id="IPR050553">
    <property type="entry name" value="Thioredoxin_ResA/DsbE_sf"/>
</dbReference>
<keyword evidence="4" id="KW-0676">Redox-active center</keyword>
<sequence length="441" mass="50962">MKKTLIFLLLTSFAQIAQAQIKISGRIANIKEKHVELLYQGNKDGLVDSIPLQEDGSFTYENKNIKTPHRMSITNRKVVQIQLFMAPGYDLSITVDASDKETYKKTLSYSGGLGSMTNRYFSNTSKIDSIFNDANKDPYKEYFYDGLKKDKKFSAFYTLLEKNYANSAKLEWREMEDKFEQLGYVKIFDVLNDATNLNSTLFTWILEIFPAFLKNYYVVTDEKLLNQTYPNLHITSITFSGAVYDHVATILLKRSIENAILFEDIQELYTYIQKLSVEPQQEILNLLNSRKGELERLQANQPSPTFALKDLNGKTHHLSDFKGKVVYIDIWASWCGPCLDENPFLKKINNQFKDNKDLAIISIASFDAKYRDRRIKIIEKDQMDWLQLEDTDDSFAKAYQAFAIPRYIILDKKGNIVNSDAPRPSNPEKLIPILTRELQKK</sequence>
<dbReference type="CDD" id="cd02966">
    <property type="entry name" value="TlpA_like_family"/>
    <property type="match status" value="1"/>
</dbReference>
<dbReference type="EMBL" id="JAZDQU010000001">
    <property type="protein sequence ID" value="MEE1884289.1"/>
    <property type="molecule type" value="Genomic_DNA"/>
</dbReference>
<keyword evidence="8" id="KW-1185">Reference proteome</keyword>
<organism evidence="7 8">
    <name type="scientific">Pedobacter flavus</name>
    <dbReference type="NCBI Taxonomy" id="3113906"/>
    <lineage>
        <taxon>Bacteria</taxon>
        <taxon>Pseudomonadati</taxon>
        <taxon>Bacteroidota</taxon>
        <taxon>Sphingobacteriia</taxon>
        <taxon>Sphingobacteriales</taxon>
        <taxon>Sphingobacteriaceae</taxon>
        <taxon>Pedobacter</taxon>
    </lineage>
</organism>
<dbReference type="InterPro" id="IPR013740">
    <property type="entry name" value="Redoxin"/>
</dbReference>
<name>A0ABU7GZ38_9SPHI</name>
<comment type="subcellular location">
    <subcellularLocation>
        <location evidence="1">Cell envelope</location>
    </subcellularLocation>
</comment>
<dbReference type="PROSITE" id="PS51352">
    <property type="entry name" value="THIOREDOXIN_2"/>
    <property type="match status" value="1"/>
</dbReference>
<gene>
    <name evidence="7" type="ORF">VRU49_02540</name>
</gene>
<evidence type="ECO:0000259" key="6">
    <source>
        <dbReference type="PROSITE" id="PS51352"/>
    </source>
</evidence>
<keyword evidence="3" id="KW-1015">Disulfide bond</keyword>
<comment type="caution">
    <text evidence="7">The sequence shown here is derived from an EMBL/GenBank/DDBJ whole genome shotgun (WGS) entry which is preliminary data.</text>
</comment>
<evidence type="ECO:0000313" key="8">
    <source>
        <dbReference type="Proteomes" id="UP001337681"/>
    </source>
</evidence>